<proteinExistence type="predicted"/>
<reference evidence="7 8" key="1">
    <citation type="submission" date="2019-10" db="EMBL/GenBank/DDBJ databases">
        <title>Description of Paenibacillus terrestris sp. nov.</title>
        <authorList>
            <person name="Carlier A."/>
            <person name="Qi S."/>
        </authorList>
    </citation>
    <scope>NUCLEOTIDE SEQUENCE [LARGE SCALE GENOMIC DNA]</scope>
    <source>
        <strain evidence="7 8">LMG 31458</strain>
    </source>
</reference>
<evidence type="ECO:0000256" key="4">
    <source>
        <dbReference type="ARBA" id="ARBA00023326"/>
    </source>
</evidence>
<dbReference type="InterPro" id="IPR058094">
    <property type="entry name" value="Ig-like_OmpL47-like"/>
</dbReference>
<feature type="chain" id="PRO_5047426037" description="F5/8 type C domain-containing protein" evidence="5">
    <location>
        <begin position="37"/>
        <end position="1232"/>
    </location>
</feature>
<dbReference type="Proteomes" id="UP000616779">
    <property type="component" value="Unassembled WGS sequence"/>
</dbReference>
<comment type="caution">
    <text evidence="7">The sequence shown here is derived from an EMBL/GenBank/DDBJ whole genome shotgun (WGS) entry which is preliminary data.</text>
</comment>
<keyword evidence="3" id="KW-0119">Carbohydrate metabolism</keyword>
<gene>
    <name evidence="7" type="ORF">GC098_15345</name>
</gene>
<dbReference type="InterPro" id="IPR005102">
    <property type="entry name" value="Carbo-bd_X2"/>
</dbReference>
<dbReference type="PROSITE" id="PS50022">
    <property type="entry name" value="FA58C_3"/>
    <property type="match status" value="1"/>
</dbReference>
<dbReference type="InterPro" id="IPR054470">
    <property type="entry name" value="FIMAH_dom"/>
</dbReference>
<feature type="signal peptide" evidence="5">
    <location>
        <begin position="1"/>
        <end position="36"/>
    </location>
</feature>
<dbReference type="SUPFAM" id="SSF49785">
    <property type="entry name" value="Galactose-binding domain-like"/>
    <property type="match status" value="2"/>
</dbReference>
<dbReference type="Pfam" id="PF22888">
    <property type="entry name" value="FIMAH"/>
    <property type="match status" value="1"/>
</dbReference>
<keyword evidence="8" id="KW-1185">Reference proteome</keyword>
<name>A0ABX1XW34_9BACL</name>
<dbReference type="Gene3D" id="3.30.1920.20">
    <property type="match status" value="1"/>
</dbReference>
<protein>
    <recommendedName>
        <fullName evidence="6">F5/8 type C domain-containing protein</fullName>
    </recommendedName>
</protein>
<dbReference type="NCBIfam" id="NF047446">
    <property type="entry name" value="barrel_OmpL47"/>
    <property type="match status" value="1"/>
</dbReference>
<dbReference type="SUPFAM" id="SSF81296">
    <property type="entry name" value="E set domains"/>
    <property type="match status" value="1"/>
</dbReference>
<dbReference type="Gene3D" id="2.60.120.260">
    <property type="entry name" value="Galactose-binding domain-like"/>
    <property type="match status" value="2"/>
</dbReference>
<dbReference type="InterPro" id="IPR013783">
    <property type="entry name" value="Ig-like_fold"/>
</dbReference>
<dbReference type="InterPro" id="IPR008979">
    <property type="entry name" value="Galactose-bd-like_sf"/>
</dbReference>
<keyword evidence="1 5" id="KW-0732">Signal</keyword>
<organism evidence="7 8">
    <name type="scientific">Paenibacillus phytorum</name>
    <dbReference type="NCBI Taxonomy" id="2654977"/>
    <lineage>
        <taxon>Bacteria</taxon>
        <taxon>Bacillati</taxon>
        <taxon>Bacillota</taxon>
        <taxon>Bacilli</taxon>
        <taxon>Bacillales</taxon>
        <taxon>Paenibacillaceae</taxon>
        <taxon>Paenibacillus</taxon>
    </lineage>
</organism>
<keyword evidence="4" id="KW-0624">Polysaccharide degradation</keyword>
<evidence type="ECO:0000256" key="1">
    <source>
        <dbReference type="ARBA" id="ARBA00022729"/>
    </source>
</evidence>
<dbReference type="RefSeq" id="WP_171644063.1">
    <property type="nucleotide sequence ID" value="NZ_WHOA01000099.1"/>
</dbReference>
<dbReference type="Gene3D" id="2.60.40.10">
    <property type="entry name" value="Immunoglobulins"/>
    <property type="match status" value="2"/>
</dbReference>
<feature type="domain" description="F5/8 type C" evidence="6">
    <location>
        <begin position="58"/>
        <end position="161"/>
    </location>
</feature>
<sequence>MFKQQVQKKIVSSVLSFALAFSFINLSVLPVSTVHANTPDINKLNSSVTDAVYNPLATGSVNLLAPSRFTPQAGVNLKVSSEAADHPGVDALRSGGSGYWRNSSSNVYKSNYSPSLLALTLDLGAPKTIDKLYLEIPNTIANIQSNATRFEVYYTNDPNSWASAPTASDTANNYNWKANGWTLAGGTETEGLWSYVTYNGQQWGYDTKTFLYPFTARYVMINTVLVGPSDKRANDTSSMMGISGLAIYGKDAVSNATALVPTKDTYSTWDQVAPKSTQINLASGQTLTSITKGETTLSPNIDYSLTGSMVTFSLPYLAKLPLGTNEFTFHFNSGNPSIFALDVTARGYGANDKTIKMNAIEGVSPYNILGGAMGTDEPVEGVTKRIRDAYHEFYGDQPQATAADDHIKSIWDSTLQKNVFKVIANGRGLNNEFLDKVRDGEYGHKGVFDRNLGYVVDGAAVTDRQRIEIRPSEDSNGDFVAYEGDLVSYEWLWNIPDGNQWNQSNFRHIFQLKAVNRQAPDTLPGGNNGGENGAYILAMSISGTNSRDLVVNHNRYDGDKTMMRIPLKEIDGHWIKVELNALISDSGWFTIKITDRVTGKVYTFDSPDVYQVFTNKGASDGTKDIWRRPERVGGFETEYPAAFDQYLRPKWGIYRSSANGTNSAYDASLQLADITISKVASGLSSVNLALNKKAYNVGRAEGANPIQIQSAMANEYGNANKLVSGVLEDPTKWNVTNVTSQNQIGNYSWLGTDGEKKGSFVIDLGQAMDFSQLRLFAKSTRLKGATVYVSDDFGSHTSATEFDAMTFKQVDRQSAQGYTYETGNNNGGTDSEDGSYPINLGKTYHSRYIKVTVENASGGNSGTDLTGPPRLTQVQVINAPTPPQNLTIETNGSAKILKWDSNNLSEGYTVYNGTIVLADLPAGATSYTLPSSITDVSKVAVRSKGTDLNSRKFMISAPALVVDPQDVNSPKTEALIEPALRNGWLNTEGSVALTAHDDLSAVSKTEFKVGDNSEWQTYVGSIVFKNEGVYRLQFRSVDAAGNIEQTKELIVQIDKTKPAFVLTANGEPLVEGAVFSDDRPITLLLNASDTLSGIASQELVLDGKRLDNGSSVDLAGKPGLHTLKIVITDQAGNKTDESVRFTIAATPEGLFSLIDRYAKAGELKGPLVNQLNNSLDQARHQLGKGDIDKAAKHMQDFLKHLNNKSMTDNVSDTVKSILTTDANALIEAWSAK</sequence>
<accession>A0ABX1XW34</accession>
<evidence type="ECO:0000313" key="7">
    <source>
        <dbReference type="EMBL" id="NOU72780.1"/>
    </source>
</evidence>
<dbReference type="InterPro" id="IPR014756">
    <property type="entry name" value="Ig_E-set"/>
</dbReference>
<evidence type="ECO:0000313" key="8">
    <source>
        <dbReference type="Proteomes" id="UP000616779"/>
    </source>
</evidence>
<evidence type="ECO:0000259" key="6">
    <source>
        <dbReference type="PROSITE" id="PS50022"/>
    </source>
</evidence>
<dbReference type="InterPro" id="IPR000421">
    <property type="entry name" value="FA58C"/>
</dbReference>
<dbReference type="Pfam" id="PF03442">
    <property type="entry name" value="CBM_X2"/>
    <property type="match status" value="1"/>
</dbReference>
<keyword evidence="2" id="KW-0136">Cellulose degradation</keyword>
<dbReference type="EMBL" id="WHOA01000099">
    <property type="protein sequence ID" value="NOU72780.1"/>
    <property type="molecule type" value="Genomic_DNA"/>
</dbReference>
<evidence type="ECO:0000256" key="3">
    <source>
        <dbReference type="ARBA" id="ARBA00023277"/>
    </source>
</evidence>
<evidence type="ECO:0000256" key="2">
    <source>
        <dbReference type="ARBA" id="ARBA00023001"/>
    </source>
</evidence>
<evidence type="ECO:0000256" key="5">
    <source>
        <dbReference type="SAM" id="SignalP"/>
    </source>
</evidence>